<dbReference type="CDD" id="cd00158">
    <property type="entry name" value="RHOD"/>
    <property type="match status" value="1"/>
</dbReference>
<gene>
    <name evidence="1" type="ORF">SAMN05216282_12345</name>
</gene>
<dbReference type="Gene3D" id="3.40.250.10">
    <property type="entry name" value="Rhodanese-like domain"/>
    <property type="match status" value="1"/>
</dbReference>
<dbReference type="PROSITE" id="PS50206">
    <property type="entry name" value="RHODANESE_3"/>
    <property type="match status" value="1"/>
</dbReference>
<keyword evidence="2" id="KW-1185">Reference proteome</keyword>
<accession>A0A1G9GS98</accession>
<dbReference type="EMBL" id="FNFU01000023">
    <property type="protein sequence ID" value="SDL03547.1"/>
    <property type="molecule type" value="Genomic_DNA"/>
</dbReference>
<evidence type="ECO:0000313" key="1">
    <source>
        <dbReference type="EMBL" id="SDL03547.1"/>
    </source>
</evidence>
<dbReference type="PANTHER" id="PTHR43031">
    <property type="entry name" value="FAD-DEPENDENT OXIDOREDUCTASE"/>
    <property type="match status" value="1"/>
</dbReference>
<dbReference type="SMART" id="SM00450">
    <property type="entry name" value="RHOD"/>
    <property type="match status" value="1"/>
</dbReference>
<protein>
    <submittedName>
        <fullName evidence="1">Rhodanese-related sulfurtransferase</fullName>
    </submittedName>
</protein>
<dbReference type="InterPro" id="IPR001763">
    <property type="entry name" value="Rhodanese-like_dom"/>
</dbReference>
<dbReference type="SUPFAM" id="SSF52821">
    <property type="entry name" value="Rhodanese/Cell cycle control phosphatase"/>
    <property type="match status" value="1"/>
</dbReference>
<proteinExistence type="predicted"/>
<sequence>MNELTPQQVLDRLNDAQVIDVRETEEVADGMIVGARHIPLAQVPGSTGLLDKTRPVIAVCRSGRRSAAAAEQLAAAGFTAYTMSGGMLDWKASGLATTAPPAPH</sequence>
<dbReference type="RefSeq" id="WP_092324898.1">
    <property type="nucleotide sequence ID" value="NZ_FNFU01000023.1"/>
</dbReference>
<dbReference type="AlphaFoldDB" id="A0A1G9GS98"/>
<dbReference type="InterPro" id="IPR050229">
    <property type="entry name" value="GlpE_sulfurtransferase"/>
</dbReference>
<dbReference type="PANTHER" id="PTHR43031:SF18">
    <property type="entry name" value="RHODANESE-RELATED SULFURTRANSFERASES"/>
    <property type="match status" value="1"/>
</dbReference>
<dbReference type="STRING" id="386301.SAMN05216282_12345"/>
<dbReference type="OrthoDB" id="9800872at2"/>
<organism evidence="1 2">
    <name type="scientific">Cryobacterium psychrotolerans</name>
    <dbReference type="NCBI Taxonomy" id="386301"/>
    <lineage>
        <taxon>Bacteria</taxon>
        <taxon>Bacillati</taxon>
        <taxon>Actinomycetota</taxon>
        <taxon>Actinomycetes</taxon>
        <taxon>Micrococcales</taxon>
        <taxon>Microbacteriaceae</taxon>
        <taxon>Cryobacterium</taxon>
    </lineage>
</organism>
<evidence type="ECO:0000313" key="2">
    <source>
        <dbReference type="Proteomes" id="UP000198701"/>
    </source>
</evidence>
<keyword evidence="1" id="KW-0808">Transferase</keyword>
<dbReference type="GO" id="GO:0016740">
    <property type="term" value="F:transferase activity"/>
    <property type="evidence" value="ECO:0007669"/>
    <property type="project" value="UniProtKB-KW"/>
</dbReference>
<name>A0A1G9GS98_9MICO</name>
<dbReference type="InterPro" id="IPR036873">
    <property type="entry name" value="Rhodanese-like_dom_sf"/>
</dbReference>
<dbReference type="Pfam" id="PF00581">
    <property type="entry name" value="Rhodanese"/>
    <property type="match status" value="1"/>
</dbReference>
<reference evidence="1 2" key="1">
    <citation type="submission" date="2016-10" db="EMBL/GenBank/DDBJ databases">
        <authorList>
            <person name="de Groot N.N."/>
        </authorList>
    </citation>
    <scope>NUCLEOTIDE SEQUENCE [LARGE SCALE GENOMIC DNA]</scope>
    <source>
        <strain evidence="1 2">CGMCC 1.5382</strain>
    </source>
</reference>
<dbReference type="Proteomes" id="UP000198701">
    <property type="component" value="Unassembled WGS sequence"/>
</dbReference>